<feature type="region of interest" description="Disordered" evidence="1">
    <location>
        <begin position="45"/>
        <end position="64"/>
    </location>
</feature>
<protein>
    <recommendedName>
        <fullName evidence="5">Lipoprotein</fullName>
    </recommendedName>
</protein>
<gene>
    <name evidence="3" type="ORF">SNE34_07915</name>
</gene>
<evidence type="ECO:0008006" key="5">
    <source>
        <dbReference type="Google" id="ProtNLM"/>
    </source>
</evidence>
<dbReference type="Proteomes" id="UP001355056">
    <property type="component" value="Unassembled WGS sequence"/>
</dbReference>
<evidence type="ECO:0000256" key="2">
    <source>
        <dbReference type="SAM" id="SignalP"/>
    </source>
</evidence>
<dbReference type="PROSITE" id="PS51257">
    <property type="entry name" value="PROKAR_LIPOPROTEIN"/>
    <property type="match status" value="1"/>
</dbReference>
<evidence type="ECO:0000313" key="3">
    <source>
        <dbReference type="EMBL" id="MEG3183933.1"/>
    </source>
</evidence>
<dbReference type="EMBL" id="JAXGFP010000003">
    <property type="protein sequence ID" value="MEG3183933.1"/>
    <property type="molecule type" value="Genomic_DNA"/>
</dbReference>
<reference evidence="3 4" key="1">
    <citation type="journal article" date="2016" name="Int. J. Syst. Evol. Microbiol.">
        <title>Lysobacter erysipheiresistens sp. nov., an antagonist of powdery mildew, isolated from tobacco-cultivated soil.</title>
        <authorList>
            <person name="Xie B."/>
            <person name="Li T."/>
            <person name="Lin X."/>
            <person name="Wang C.J."/>
            <person name="Chen Y.J."/>
            <person name="Liu W.J."/>
            <person name="Zhao Z.W."/>
        </authorList>
    </citation>
    <scope>NUCLEOTIDE SEQUENCE [LARGE SCALE GENOMIC DNA]</scope>
    <source>
        <strain evidence="3 4">RS-LYSO-3</strain>
    </source>
</reference>
<feature type="signal peptide" evidence="2">
    <location>
        <begin position="1"/>
        <end position="30"/>
    </location>
</feature>
<accession>A0ABU7YY87</accession>
<sequence length="175" mass="18828">MTARSRRPMSLFPLAPLLLALLTFTGCGNSAEEAASEAAIRAATGERASVERDGDTNTISTDDGSMTMTAGGDLALPDDFPDDIYLPDDHRVLSVMELDGADVIGIGTPGTLASVFDEASAAMQRNGWKQVMAMQRDSHRMLGFEKDKRQARMMLVANEEDGGVMLNLQLQSSMQ</sequence>
<proteinExistence type="predicted"/>
<organism evidence="3 4">
    <name type="scientific">Novilysobacter erysipheiresistens</name>
    <dbReference type="NCBI Taxonomy" id="1749332"/>
    <lineage>
        <taxon>Bacteria</taxon>
        <taxon>Pseudomonadati</taxon>
        <taxon>Pseudomonadota</taxon>
        <taxon>Gammaproteobacteria</taxon>
        <taxon>Lysobacterales</taxon>
        <taxon>Lysobacteraceae</taxon>
        <taxon>Novilysobacter</taxon>
    </lineage>
</organism>
<evidence type="ECO:0000313" key="4">
    <source>
        <dbReference type="Proteomes" id="UP001355056"/>
    </source>
</evidence>
<feature type="chain" id="PRO_5045373302" description="Lipoprotein" evidence="2">
    <location>
        <begin position="31"/>
        <end position="175"/>
    </location>
</feature>
<evidence type="ECO:0000256" key="1">
    <source>
        <dbReference type="SAM" id="MobiDB-lite"/>
    </source>
</evidence>
<keyword evidence="4" id="KW-1185">Reference proteome</keyword>
<comment type="caution">
    <text evidence="3">The sequence shown here is derived from an EMBL/GenBank/DDBJ whole genome shotgun (WGS) entry which is preliminary data.</text>
</comment>
<dbReference type="RefSeq" id="WP_332616357.1">
    <property type="nucleotide sequence ID" value="NZ_JAXGFP010000003.1"/>
</dbReference>
<name>A0ABU7YY87_9GAMM</name>
<keyword evidence="2" id="KW-0732">Signal</keyword>